<dbReference type="EMBL" id="JAPCID010000003">
    <property type="protein sequence ID" value="MDA0136447.1"/>
    <property type="molecule type" value="Genomic_DNA"/>
</dbReference>
<feature type="compositionally biased region" description="Pro residues" evidence="1">
    <location>
        <begin position="258"/>
        <end position="274"/>
    </location>
</feature>
<evidence type="ECO:0000313" key="2">
    <source>
        <dbReference type="EMBL" id="MDA0136447.1"/>
    </source>
</evidence>
<name>A0ABT4RD53_9ACTN</name>
<gene>
    <name evidence="2" type="ORF">OJ962_02990</name>
</gene>
<organism evidence="2 3">
    <name type="scientific">Solirubrobacter deserti</name>
    <dbReference type="NCBI Taxonomy" id="2282478"/>
    <lineage>
        <taxon>Bacteria</taxon>
        <taxon>Bacillati</taxon>
        <taxon>Actinomycetota</taxon>
        <taxon>Thermoleophilia</taxon>
        <taxon>Solirubrobacterales</taxon>
        <taxon>Solirubrobacteraceae</taxon>
        <taxon>Solirubrobacter</taxon>
    </lineage>
</organism>
<feature type="region of interest" description="Disordered" evidence="1">
    <location>
        <begin position="256"/>
        <end position="280"/>
    </location>
</feature>
<protein>
    <recommendedName>
        <fullName evidence="4">DUF11 domain-containing protein</fullName>
    </recommendedName>
</protein>
<accession>A0ABT4RD53</accession>
<proteinExistence type="predicted"/>
<keyword evidence="3" id="KW-1185">Reference proteome</keyword>
<evidence type="ECO:0000256" key="1">
    <source>
        <dbReference type="SAM" id="MobiDB-lite"/>
    </source>
</evidence>
<reference evidence="2" key="1">
    <citation type="submission" date="2022-10" db="EMBL/GenBank/DDBJ databases">
        <title>The WGS of Solirubrobacter sp. CPCC 204708.</title>
        <authorList>
            <person name="Jiang Z."/>
        </authorList>
    </citation>
    <scope>NUCLEOTIDE SEQUENCE</scope>
    <source>
        <strain evidence="2">CPCC 204708</strain>
    </source>
</reference>
<dbReference type="Proteomes" id="UP001147700">
    <property type="component" value="Unassembled WGS sequence"/>
</dbReference>
<evidence type="ECO:0008006" key="4">
    <source>
        <dbReference type="Google" id="ProtNLM"/>
    </source>
</evidence>
<evidence type="ECO:0000313" key="3">
    <source>
        <dbReference type="Proteomes" id="UP001147700"/>
    </source>
</evidence>
<sequence>MAVPASAQRHSPSTCAENDLLLSTGRDRTDGIYSSGELVTYTVSITNQGARTCDVEKVNVFIRFPGPDGKPAGPMTRVTTDAAYPAGTPKHTIGTFTHRLVLNPGVKLAQAEATITNGMLQSLDGALDPFNRYNTVSLIIVPPTLTIDKKGSIETGVGPQNVDYTYEVRNTSKPPIPLSQVAVEDDICTNPVYRSGDNGDGQLAVGEVYIFTCSMLHQAPGSYTNTAKACAYNALDPRPESKVCSPPDTWTVVLTNPPGNPPASPPAQNPPPVPAAGVKPANATQAPCEIASPTGLTVRAGELTTIRVRVRNVDAGTQARITLPGGKVLRANTNSSGTATFRVRPTKSGRATIRVAQCSDVARFTVRQPRQVQSRRTPRVTG</sequence>
<dbReference type="RefSeq" id="WP_202955404.1">
    <property type="nucleotide sequence ID" value="NZ_JAPCID010000003.1"/>
</dbReference>
<comment type="caution">
    <text evidence="2">The sequence shown here is derived from an EMBL/GenBank/DDBJ whole genome shotgun (WGS) entry which is preliminary data.</text>
</comment>